<dbReference type="Proteomes" id="UP000050867">
    <property type="component" value="Unassembled WGS sequence"/>
</dbReference>
<comment type="caution">
    <text evidence="2">The sequence shown here is derived from an EMBL/GenBank/DDBJ whole genome shotgun (WGS) entry which is preliminary data.</text>
</comment>
<evidence type="ECO:0000313" key="3">
    <source>
        <dbReference type="Proteomes" id="UP000050867"/>
    </source>
</evidence>
<protein>
    <submittedName>
        <fullName evidence="2">Uncharacterized protein</fullName>
    </submittedName>
</protein>
<accession>A0A0T6LLE3</accession>
<dbReference type="RefSeq" id="WP_018382322.1">
    <property type="nucleotide sequence ID" value="NZ_LLZU01000039.1"/>
</dbReference>
<sequence length="61" mass="6503">MAGTQSKCGAWTKAGGRCQRLAMKGTSRCSAHQGEWSSYAVAKRKQAAGKKTSGSGRKRKK</sequence>
<dbReference type="AlphaFoldDB" id="A0A0T6LLE3"/>
<keyword evidence="3" id="KW-1185">Reference proteome</keyword>
<feature type="region of interest" description="Disordered" evidence="1">
    <location>
        <begin position="42"/>
        <end position="61"/>
    </location>
</feature>
<dbReference type="EMBL" id="LLZU01000039">
    <property type="protein sequence ID" value="KRV46721.1"/>
    <property type="molecule type" value="Genomic_DNA"/>
</dbReference>
<organism evidence="2 3">
    <name type="scientific">Wenjunlia vitaminophila</name>
    <name type="common">Streptomyces vitaminophilus</name>
    <dbReference type="NCBI Taxonomy" id="76728"/>
    <lineage>
        <taxon>Bacteria</taxon>
        <taxon>Bacillati</taxon>
        <taxon>Actinomycetota</taxon>
        <taxon>Actinomycetes</taxon>
        <taxon>Kitasatosporales</taxon>
        <taxon>Streptomycetaceae</taxon>
        <taxon>Wenjunlia</taxon>
    </lineage>
</organism>
<evidence type="ECO:0000313" key="2">
    <source>
        <dbReference type="EMBL" id="KRV46721.1"/>
    </source>
</evidence>
<name>A0A0T6LLE3_WENVI</name>
<gene>
    <name evidence="2" type="ORF">AQ490_12720</name>
</gene>
<dbReference type="OrthoDB" id="4320921at2"/>
<proteinExistence type="predicted"/>
<reference evidence="2 3" key="1">
    <citation type="submission" date="2015-10" db="EMBL/GenBank/DDBJ databases">
        <title>Draft genome sequence of pyrrolomycin-producing Streptomyces vitaminophilus.</title>
        <authorList>
            <person name="Graham D.E."/>
            <person name="Mahan K.M."/>
            <person name="Klingeman D.M."/>
            <person name="Hettich R.L."/>
            <person name="Parry R.J."/>
        </authorList>
    </citation>
    <scope>NUCLEOTIDE SEQUENCE [LARGE SCALE GENOMIC DNA]</scope>
    <source>
        <strain evidence="2 3">ATCC 31673</strain>
    </source>
</reference>
<evidence type="ECO:0000256" key="1">
    <source>
        <dbReference type="SAM" id="MobiDB-lite"/>
    </source>
</evidence>